<reference evidence="18" key="2">
    <citation type="submission" date="2021-04" db="EMBL/GenBank/DDBJ databases">
        <authorList>
            <person name="Liu J."/>
        </authorList>
    </citation>
    <scope>NUCLEOTIDE SEQUENCE</scope>
    <source>
        <strain evidence="18">BAD-6</strain>
    </source>
</reference>
<keyword evidence="7 15" id="KW-0808">Transferase</keyword>
<dbReference type="InterPro" id="IPR045865">
    <property type="entry name" value="ACT-like_dom_sf"/>
</dbReference>
<comment type="pathway">
    <text evidence="3 16">Amino-acid biosynthesis; L-methionine biosynthesis via de novo pathway; L-homoserine from L-aspartate: step 1/3.</text>
</comment>
<dbReference type="UniPathway" id="UPA00034">
    <property type="reaction ID" value="UER00015"/>
</dbReference>
<name>A0A8J7W1Z4_9FIRM</name>
<dbReference type="SUPFAM" id="SSF53633">
    <property type="entry name" value="Carbamate kinase-like"/>
    <property type="match status" value="1"/>
</dbReference>
<feature type="binding site" evidence="14">
    <location>
        <position position="73"/>
    </location>
    <ligand>
        <name>substrate</name>
    </ligand>
</feature>
<keyword evidence="6 16" id="KW-0028">Amino-acid biosynthesis</keyword>
<evidence type="ECO:0000256" key="4">
    <source>
        <dbReference type="ARBA" id="ARBA00005139"/>
    </source>
</evidence>
<dbReference type="InterPro" id="IPR001048">
    <property type="entry name" value="Asp/Glu/Uridylate_kinase"/>
</dbReference>
<dbReference type="NCBIfam" id="NF005154">
    <property type="entry name" value="PRK06635.1-2"/>
    <property type="match status" value="1"/>
</dbReference>
<dbReference type="PIRSF" id="PIRSF000726">
    <property type="entry name" value="Asp_kin"/>
    <property type="match status" value="1"/>
</dbReference>
<comment type="caution">
    <text evidence="18">The sequence shown here is derived from an EMBL/GenBank/DDBJ whole genome shotgun (WGS) entry which is preliminary data.</text>
</comment>
<feature type="binding site" evidence="14">
    <location>
        <begin position="171"/>
        <end position="172"/>
    </location>
    <ligand>
        <name>ATP</name>
        <dbReference type="ChEBI" id="CHEBI:30616"/>
    </ligand>
</feature>
<proteinExistence type="inferred from homology"/>
<evidence type="ECO:0000256" key="5">
    <source>
        <dbReference type="ARBA" id="ARBA00010122"/>
    </source>
</evidence>
<dbReference type="PANTHER" id="PTHR21499">
    <property type="entry name" value="ASPARTATE KINASE"/>
    <property type="match status" value="1"/>
</dbReference>
<dbReference type="Gene3D" id="3.30.2130.10">
    <property type="entry name" value="VC0802-like"/>
    <property type="match status" value="1"/>
</dbReference>
<dbReference type="Gene3D" id="3.40.1160.10">
    <property type="entry name" value="Acetylglutamate kinase-like"/>
    <property type="match status" value="1"/>
</dbReference>
<evidence type="ECO:0000256" key="13">
    <source>
        <dbReference type="ARBA" id="ARBA00047872"/>
    </source>
</evidence>
<dbReference type="UniPathway" id="UPA00050">
    <property type="reaction ID" value="UER00461"/>
</dbReference>
<evidence type="ECO:0000256" key="2">
    <source>
        <dbReference type="ARBA" id="ARBA00004766"/>
    </source>
</evidence>
<feature type="domain" description="ACT" evidence="17">
    <location>
        <begin position="264"/>
        <end position="341"/>
    </location>
</feature>
<dbReference type="Pfam" id="PF00696">
    <property type="entry name" value="AA_kinase"/>
    <property type="match status" value="1"/>
</dbReference>
<evidence type="ECO:0000256" key="10">
    <source>
        <dbReference type="ARBA" id="ARBA00022840"/>
    </source>
</evidence>
<comment type="pathway">
    <text evidence="2 16">Amino-acid biosynthesis; L-lysine biosynthesis via DAP pathway; (S)-tetrahydrodipicolinate from L-aspartate: step 1/4.</text>
</comment>
<dbReference type="PROSITE" id="PS51671">
    <property type="entry name" value="ACT"/>
    <property type="match status" value="1"/>
</dbReference>
<organism evidence="18 19">
    <name type="scientific">Sinanaerobacter chloroacetimidivorans</name>
    <dbReference type="NCBI Taxonomy" id="2818044"/>
    <lineage>
        <taxon>Bacteria</taxon>
        <taxon>Bacillati</taxon>
        <taxon>Bacillota</taxon>
        <taxon>Clostridia</taxon>
        <taxon>Peptostreptococcales</taxon>
        <taxon>Anaerovoracaceae</taxon>
        <taxon>Sinanaerobacter</taxon>
    </lineage>
</organism>
<evidence type="ECO:0000256" key="9">
    <source>
        <dbReference type="ARBA" id="ARBA00022777"/>
    </source>
</evidence>
<keyword evidence="10 14" id="KW-0067">ATP-binding</keyword>
<dbReference type="InterPro" id="IPR001341">
    <property type="entry name" value="Asp_kinase"/>
</dbReference>
<comment type="catalytic activity">
    <reaction evidence="13 15">
        <text>L-aspartate + ATP = 4-phospho-L-aspartate + ADP</text>
        <dbReference type="Rhea" id="RHEA:23776"/>
        <dbReference type="ChEBI" id="CHEBI:29991"/>
        <dbReference type="ChEBI" id="CHEBI:30616"/>
        <dbReference type="ChEBI" id="CHEBI:57535"/>
        <dbReference type="ChEBI" id="CHEBI:456216"/>
        <dbReference type="EC" id="2.7.2.4"/>
    </reaction>
</comment>
<dbReference type="GO" id="GO:0009088">
    <property type="term" value="P:threonine biosynthetic process"/>
    <property type="evidence" value="ECO:0007669"/>
    <property type="project" value="UniProtKB-UniPathway"/>
</dbReference>
<evidence type="ECO:0000313" key="18">
    <source>
        <dbReference type="EMBL" id="MBR0598939.1"/>
    </source>
</evidence>
<dbReference type="EC" id="2.7.2.4" evidence="15"/>
<evidence type="ECO:0000256" key="6">
    <source>
        <dbReference type="ARBA" id="ARBA00022605"/>
    </source>
</evidence>
<keyword evidence="19" id="KW-1185">Reference proteome</keyword>
<dbReference type="InterPro" id="IPR005260">
    <property type="entry name" value="Asp_kin_monofn"/>
</dbReference>
<keyword evidence="9 15" id="KW-0418">Kinase</keyword>
<evidence type="ECO:0000256" key="3">
    <source>
        <dbReference type="ARBA" id="ARBA00004986"/>
    </source>
</evidence>
<comment type="similarity">
    <text evidence="5 15">Belongs to the aspartokinase family.</text>
</comment>
<dbReference type="NCBIfam" id="NF005155">
    <property type="entry name" value="PRK06635.1-4"/>
    <property type="match status" value="1"/>
</dbReference>
<evidence type="ECO:0000256" key="15">
    <source>
        <dbReference type="RuleBase" id="RU003448"/>
    </source>
</evidence>
<dbReference type="NCBIfam" id="TIGR00657">
    <property type="entry name" value="asp_kinases"/>
    <property type="match status" value="1"/>
</dbReference>
<dbReference type="Proteomes" id="UP000675664">
    <property type="component" value="Unassembled WGS sequence"/>
</dbReference>
<dbReference type="GO" id="GO:0004072">
    <property type="term" value="F:aspartate kinase activity"/>
    <property type="evidence" value="ECO:0007669"/>
    <property type="project" value="UniProtKB-EC"/>
</dbReference>
<dbReference type="EMBL" id="JAGSND010000009">
    <property type="protein sequence ID" value="MBR0598939.1"/>
    <property type="molecule type" value="Genomic_DNA"/>
</dbReference>
<keyword evidence="8 14" id="KW-0547">Nucleotide-binding</keyword>
<feature type="binding site" evidence="14">
    <location>
        <begin position="6"/>
        <end position="9"/>
    </location>
    <ligand>
        <name>ATP</name>
        <dbReference type="ChEBI" id="CHEBI:30616"/>
    </ligand>
</feature>
<dbReference type="CDD" id="cd04923">
    <property type="entry name" value="ACT_AK-LysC-DapG-like_2"/>
    <property type="match status" value="1"/>
</dbReference>
<sequence>MNVVQKYGGTSIDSVEKIRAIAEHIASIRKEGDGIVIVASAMGKTTDELIALAKQMGEEVPKRELDALLATGEQKTVALLAIALQNLGIPAVSMTGFQSGFITTDQHSKARIKEINTERTEQFLKEGKVVVMAGFQGISEHGDITTLGRGGSDTTAVAIAAQLGWDCEIYTDVDAIFTADPKIYPKAKKLDRITYEEMMELSASGAGVLETRSVELAKKYNVRLFIGKSLETDKRKGTYVMNESIFIEDMPITGISISDDCSIYSMRGMENDGVAVAGLFQLLADLNINVDMISKQTYGDNKCTVSFSCTDAQSRDLDKAIEANEVLKQINIEKQANLSILSLVGVGMATCSGVASKVFSILAQEGIMYYQITTSEISISVTVSKDEKIKAVIALCEAFGL</sequence>
<reference evidence="18" key="1">
    <citation type="submission" date="2021-04" db="EMBL/GenBank/DDBJ databases">
        <title>Sinoanaerobacter chloroacetimidivorans sp. nov., an obligate anaerobic bacterium isolated from anaerobic sludge.</title>
        <authorList>
            <person name="Bao Y."/>
        </authorList>
    </citation>
    <scope>NUCLEOTIDE SEQUENCE</scope>
    <source>
        <strain evidence="18">BAD-6</strain>
    </source>
</reference>
<evidence type="ECO:0000256" key="16">
    <source>
        <dbReference type="RuleBase" id="RU004249"/>
    </source>
</evidence>
<dbReference type="GO" id="GO:0005829">
    <property type="term" value="C:cytosol"/>
    <property type="evidence" value="ECO:0007669"/>
    <property type="project" value="TreeGrafter"/>
</dbReference>
<feature type="binding site" evidence="14">
    <location>
        <position position="46"/>
    </location>
    <ligand>
        <name>substrate</name>
    </ligand>
</feature>
<dbReference type="GO" id="GO:0009089">
    <property type="term" value="P:lysine biosynthetic process via diaminopimelate"/>
    <property type="evidence" value="ECO:0007669"/>
    <property type="project" value="UniProtKB-UniPathway"/>
</dbReference>
<dbReference type="GO" id="GO:0019877">
    <property type="term" value="P:diaminopimelate biosynthetic process"/>
    <property type="evidence" value="ECO:0007669"/>
    <property type="project" value="UniProtKB-KW"/>
</dbReference>
<dbReference type="RefSeq" id="WP_227019065.1">
    <property type="nucleotide sequence ID" value="NZ_JAGSND010000009.1"/>
</dbReference>
<evidence type="ECO:0000256" key="14">
    <source>
        <dbReference type="PIRSR" id="PIRSR000726-1"/>
    </source>
</evidence>
<dbReference type="PROSITE" id="PS00324">
    <property type="entry name" value="ASPARTOKINASE"/>
    <property type="match status" value="1"/>
</dbReference>
<dbReference type="PANTHER" id="PTHR21499:SF3">
    <property type="entry name" value="ASPARTOKINASE"/>
    <property type="match status" value="1"/>
</dbReference>
<dbReference type="Pfam" id="PF22468">
    <property type="entry name" value="ACT_9"/>
    <property type="match status" value="1"/>
</dbReference>
<evidence type="ECO:0000256" key="7">
    <source>
        <dbReference type="ARBA" id="ARBA00022679"/>
    </source>
</evidence>
<comment type="function">
    <text evidence="1">Catalyzes the phosphorylation of the beta-carboxyl group of aspartic acid with ATP to yield 4-phospho-L-aspartate, which is involved in the branched biosynthetic pathway leading to the biosynthesis of amino acids threonine, isoleucine and methionine.</text>
</comment>
<dbReference type="InterPro" id="IPR054352">
    <property type="entry name" value="ACT_Aspartokinase"/>
</dbReference>
<accession>A0A8J7W1Z4</accession>
<keyword evidence="11" id="KW-0220">Diaminopimelate biosynthesis</keyword>
<evidence type="ECO:0000259" key="17">
    <source>
        <dbReference type="PROSITE" id="PS51671"/>
    </source>
</evidence>
<dbReference type="AlphaFoldDB" id="A0A8J7W1Z4"/>
<evidence type="ECO:0000256" key="12">
    <source>
        <dbReference type="ARBA" id="ARBA00023154"/>
    </source>
</evidence>
<dbReference type="InterPro" id="IPR041740">
    <property type="entry name" value="AKii-LysC-BS"/>
</dbReference>
<gene>
    <name evidence="18" type="ORF">KCX82_13690</name>
</gene>
<evidence type="ECO:0000256" key="8">
    <source>
        <dbReference type="ARBA" id="ARBA00022741"/>
    </source>
</evidence>
<protein>
    <recommendedName>
        <fullName evidence="15">Aspartokinase</fullName>
        <ecNumber evidence="15">2.7.2.4</ecNumber>
    </recommendedName>
</protein>
<dbReference type="CDD" id="cd04261">
    <property type="entry name" value="AAK_AKii-LysC-BS"/>
    <property type="match status" value="1"/>
</dbReference>
<dbReference type="GO" id="GO:0005524">
    <property type="term" value="F:ATP binding"/>
    <property type="evidence" value="ECO:0007669"/>
    <property type="project" value="UniProtKB-KW"/>
</dbReference>
<dbReference type="UniPathway" id="UPA00051">
    <property type="reaction ID" value="UER00462"/>
</dbReference>
<evidence type="ECO:0000256" key="11">
    <source>
        <dbReference type="ARBA" id="ARBA00022915"/>
    </source>
</evidence>
<dbReference type="FunFam" id="3.40.1160.10:FF:000002">
    <property type="entry name" value="Aspartokinase"/>
    <property type="match status" value="1"/>
</dbReference>
<keyword evidence="12" id="KW-0457">Lysine biosynthesis</keyword>
<dbReference type="SUPFAM" id="SSF55021">
    <property type="entry name" value="ACT-like"/>
    <property type="match status" value="2"/>
</dbReference>
<evidence type="ECO:0000313" key="19">
    <source>
        <dbReference type="Proteomes" id="UP000675664"/>
    </source>
</evidence>
<evidence type="ECO:0000256" key="1">
    <source>
        <dbReference type="ARBA" id="ARBA00003121"/>
    </source>
</evidence>
<dbReference type="InterPro" id="IPR036393">
    <property type="entry name" value="AceGlu_kinase-like_sf"/>
</dbReference>
<dbReference type="InterPro" id="IPR018042">
    <property type="entry name" value="Aspartate_kinase_CS"/>
</dbReference>
<comment type="pathway">
    <text evidence="4 16">Amino-acid biosynthesis; L-threonine biosynthesis; L-threonine from L-aspartate: step 1/5.</text>
</comment>
<dbReference type="GO" id="GO:0009090">
    <property type="term" value="P:homoserine biosynthetic process"/>
    <property type="evidence" value="ECO:0007669"/>
    <property type="project" value="TreeGrafter"/>
</dbReference>
<dbReference type="InterPro" id="IPR002912">
    <property type="entry name" value="ACT_dom"/>
</dbReference>